<evidence type="ECO:0000313" key="3">
    <source>
        <dbReference type="Proteomes" id="UP000051491"/>
    </source>
</evidence>
<evidence type="ECO:0000313" key="2">
    <source>
        <dbReference type="EMBL" id="KRN84606.1"/>
    </source>
</evidence>
<reference evidence="2 3" key="1">
    <citation type="journal article" date="2015" name="Genome Announc.">
        <title>Expanding the biotechnology potential of lactobacilli through comparative genomics of 213 strains and associated genera.</title>
        <authorList>
            <person name="Sun Z."/>
            <person name="Harris H.M."/>
            <person name="McCann A."/>
            <person name="Guo C."/>
            <person name="Argimon S."/>
            <person name="Zhang W."/>
            <person name="Yang X."/>
            <person name="Jeffery I.B."/>
            <person name="Cooney J.C."/>
            <person name="Kagawa T.F."/>
            <person name="Liu W."/>
            <person name="Song Y."/>
            <person name="Salvetti E."/>
            <person name="Wrobel A."/>
            <person name="Rasinkangas P."/>
            <person name="Parkhill J."/>
            <person name="Rea M.C."/>
            <person name="O'Sullivan O."/>
            <person name="Ritari J."/>
            <person name="Douillard F.P."/>
            <person name="Paul Ross R."/>
            <person name="Yang R."/>
            <person name="Briner A.E."/>
            <person name="Felis G.E."/>
            <person name="de Vos W.M."/>
            <person name="Barrangou R."/>
            <person name="Klaenhammer T.R."/>
            <person name="Caufield P.W."/>
            <person name="Cui Y."/>
            <person name="Zhang H."/>
            <person name="O'Toole P.W."/>
        </authorList>
    </citation>
    <scope>NUCLEOTIDE SEQUENCE [LARGE SCALE GENOMIC DNA]</scope>
    <source>
        <strain evidence="2 3">DSM 15353</strain>
    </source>
</reference>
<sequence length="72" mass="8235">MQEDMNRFAELTLGDIPQRSVKRYALYFLAGAMFNTTIQWLKSGARESPRTMVRAFIKMLSQDFGELGGLDD</sequence>
<accession>A0A0R2K4T5</accession>
<gene>
    <name evidence="2" type="ORF">IV43_GL001064</name>
</gene>
<protein>
    <recommendedName>
        <fullName evidence="1">Transcriptional regulator TetR C-terminal Firmicutes type domain-containing protein</fullName>
    </recommendedName>
</protein>
<dbReference type="InterPro" id="IPR039532">
    <property type="entry name" value="TetR_C_Firmicutes"/>
</dbReference>
<feature type="domain" description="Transcriptional regulator TetR C-terminal Firmicutes type" evidence="1">
    <location>
        <begin position="20"/>
        <end position="61"/>
    </location>
</feature>
<proteinExistence type="predicted"/>
<dbReference type="AlphaFoldDB" id="A0A0R2K4T5"/>
<dbReference type="Proteomes" id="UP000051491">
    <property type="component" value="Unassembled WGS sequence"/>
</dbReference>
<dbReference type="Gene3D" id="1.10.357.10">
    <property type="entry name" value="Tetracycline Repressor, domain 2"/>
    <property type="match status" value="1"/>
</dbReference>
<dbReference type="PATRIC" id="fig|89059.3.peg.1132"/>
<organism evidence="2 3">
    <name type="scientific">Ligilactobacillus acidipiscis</name>
    <dbReference type="NCBI Taxonomy" id="89059"/>
    <lineage>
        <taxon>Bacteria</taxon>
        <taxon>Bacillati</taxon>
        <taxon>Bacillota</taxon>
        <taxon>Bacilli</taxon>
        <taxon>Lactobacillales</taxon>
        <taxon>Lactobacillaceae</taxon>
        <taxon>Ligilactobacillus</taxon>
    </lineage>
</organism>
<name>A0A0R2K4T5_9LACO</name>
<dbReference type="EMBL" id="JQBK01000026">
    <property type="protein sequence ID" value="KRN84606.1"/>
    <property type="molecule type" value="Genomic_DNA"/>
</dbReference>
<dbReference type="Pfam" id="PF14278">
    <property type="entry name" value="TetR_C_8"/>
    <property type="match status" value="1"/>
</dbReference>
<comment type="caution">
    <text evidence="2">The sequence shown here is derived from an EMBL/GenBank/DDBJ whole genome shotgun (WGS) entry which is preliminary data.</text>
</comment>
<evidence type="ECO:0000259" key="1">
    <source>
        <dbReference type="Pfam" id="PF14278"/>
    </source>
</evidence>